<organism evidence="6 7">
    <name type="scientific">Macrolepiota fuliginosa MF-IS2</name>
    <dbReference type="NCBI Taxonomy" id="1400762"/>
    <lineage>
        <taxon>Eukaryota</taxon>
        <taxon>Fungi</taxon>
        <taxon>Dikarya</taxon>
        <taxon>Basidiomycota</taxon>
        <taxon>Agaricomycotina</taxon>
        <taxon>Agaricomycetes</taxon>
        <taxon>Agaricomycetidae</taxon>
        <taxon>Agaricales</taxon>
        <taxon>Agaricineae</taxon>
        <taxon>Agaricaceae</taxon>
        <taxon>Macrolepiota</taxon>
    </lineage>
</organism>
<feature type="domain" description="Zn(2)-C6 fungal-type" evidence="5">
    <location>
        <begin position="31"/>
        <end position="62"/>
    </location>
</feature>
<proteinExistence type="predicted"/>
<keyword evidence="3" id="KW-0539">Nucleus</keyword>
<dbReference type="CDD" id="cd12148">
    <property type="entry name" value="fungal_TF_MHR"/>
    <property type="match status" value="1"/>
</dbReference>
<dbReference type="SMART" id="SM00906">
    <property type="entry name" value="Fungal_trans"/>
    <property type="match status" value="1"/>
</dbReference>
<dbReference type="PROSITE" id="PS00463">
    <property type="entry name" value="ZN2_CY6_FUNGAL_1"/>
    <property type="match status" value="1"/>
</dbReference>
<feature type="region of interest" description="Disordered" evidence="4">
    <location>
        <begin position="731"/>
        <end position="787"/>
    </location>
</feature>
<comment type="caution">
    <text evidence="6">The sequence shown here is derived from an EMBL/GenBank/DDBJ whole genome shotgun (WGS) entry which is preliminary data.</text>
</comment>
<dbReference type="GO" id="GO:0000981">
    <property type="term" value="F:DNA-binding transcription factor activity, RNA polymerase II-specific"/>
    <property type="evidence" value="ECO:0007669"/>
    <property type="project" value="InterPro"/>
</dbReference>
<reference evidence="6" key="1">
    <citation type="submission" date="2020-11" db="EMBL/GenBank/DDBJ databases">
        <authorList>
            <consortium name="DOE Joint Genome Institute"/>
            <person name="Ahrendt S."/>
            <person name="Riley R."/>
            <person name="Andreopoulos W."/>
            <person name="Labutti K."/>
            <person name="Pangilinan J."/>
            <person name="Ruiz-Duenas F.J."/>
            <person name="Barrasa J.M."/>
            <person name="Sanchez-Garcia M."/>
            <person name="Camarero S."/>
            <person name="Miyauchi S."/>
            <person name="Serrano A."/>
            <person name="Linde D."/>
            <person name="Babiker R."/>
            <person name="Drula E."/>
            <person name="Ayuso-Fernandez I."/>
            <person name="Pacheco R."/>
            <person name="Padilla G."/>
            <person name="Ferreira P."/>
            <person name="Barriuso J."/>
            <person name="Kellner H."/>
            <person name="Castanera R."/>
            <person name="Alfaro M."/>
            <person name="Ramirez L."/>
            <person name="Pisabarro A.G."/>
            <person name="Kuo A."/>
            <person name="Tritt A."/>
            <person name="Lipzen A."/>
            <person name="He G."/>
            <person name="Yan M."/>
            <person name="Ng V."/>
            <person name="Cullen D."/>
            <person name="Martin F."/>
            <person name="Rosso M.-N."/>
            <person name="Henrissat B."/>
            <person name="Hibbett D."/>
            <person name="Martinez A.T."/>
            <person name="Grigoriev I.V."/>
        </authorList>
    </citation>
    <scope>NUCLEOTIDE SEQUENCE</scope>
    <source>
        <strain evidence="6">MF-IS2</strain>
    </source>
</reference>
<name>A0A9P5XNE0_9AGAR</name>
<dbReference type="SMART" id="SM00066">
    <property type="entry name" value="GAL4"/>
    <property type="match status" value="1"/>
</dbReference>
<feature type="region of interest" description="Disordered" evidence="4">
    <location>
        <begin position="898"/>
        <end position="937"/>
    </location>
</feature>
<dbReference type="PANTHER" id="PTHR31001">
    <property type="entry name" value="UNCHARACTERIZED TRANSCRIPTIONAL REGULATORY PROTEIN"/>
    <property type="match status" value="1"/>
</dbReference>
<feature type="compositionally biased region" description="Polar residues" evidence="4">
    <location>
        <begin position="921"/>
        <end position="930"/>
    </location>
</feature>
<evidence type="ECO:0000256" key="3">
    <source>
        <dbReference type="ARBA" id="ARBA00023242"/>
    </source>
</evidence>
<evidence type="ECO:0000256" key="1">
    <source>
        <dbReference type="ARBA" id="ARBA00004123"/>
    </source>
</evidence>
<dbReference type="PANTHER" id="PTHR31001:SF90">
    <property type="entry name" value="CENTROMERE DNA-BINDING PROTEIN COMPLEX CBF3 SUBUNIT B"/>
    <property type="match status" value="1"/>
</dbReference>
<feature type="compositionally biased region" description="Polar residues" evidence="4">
    <location>
        <begin position="112"/>
        <end position="128"/>
    </location>
</feature>
<dbReference type="InterPro" id="IPR001138">
    <property type="entry name" value="Zn2Cys6_DnaBD"/>
</dbReference>
<feature type="compositionally biased region" description="Low complexity" evidence="4">
    <location>
        <begin position="748"/>
        <end position="768"/>
    </location>
</feature>
<dbReference type="Gene3D" id="4.10.240.10">
    <property type="entry name" value="Zn(2)-C6 fungal-type DNA-binding domain"/>
    <property type="match status" value="1"/>
</dbReference>
<evidence type="ECO:0000313" key="6">
    <source>
        <dbReference type="EMBL" id="KAF9453960.1"/>
    </source>
</evidence>
<evidence type="ECO:0000256" key="4">
    <source>
        <dbReference type="SAM" id="MobiDB-lite"/>
    </source>
</evidence>
<evidence type="ECO:0000256" key="2">
    <source>
        <dbReference type="ARBA" id="ARBA00022723"/>
    </source>
</evidence>
<dbReference type="Pfam" id="PF04082">
    <property type="entry name" value="Fungal_trans"/>
    <property type="match status" value="1"/>
</dbReference>
<accession>A0A9P5XNE0</accession>
<feature type="compositionally biased region" description="Polar residues" evidence="4">
    <location>
        <begin position="731"/>
        <end position="747"/>
    </location>
</feature>
<protein>
    <recommendedName>
        <fullName evidence="5">Zn(2)-C6 fungal-type domain-containing protein</fullName>
    </recommendedName>
</protein>
<dbReference type="InterPro" id="IPR007219">
    <property type="entry name" value="XnlR_reg_dom"/>
</dbReference>
<comment type="subcellular location">
    <subcellularLocation>
        <location evidence="1">Nucleus</location>
    </subcellularLocation>
</comment>
<dbReference type="PROSITE" id="PS50048">
    <property type="entry name" value="ZN2_CY6_FUNGAL_2"/>
    <property type="match status" value="1"/>
</dbReference>
<keyword evidence="7" id="KW-1185">Reference proteome</keyword>
<dbReference type="InterPro" id="IPR036864">
    <property type="entry name" value="Zn2-C6_fun-type_DNA-bd_sf"/>
</dbReference>
<feature type="compositionally biased region" description="Gly residues" evidence="4">
    <location>
        <begin position="772"/>
        <end position="783"/>
    </location>
</feature>
<feature type="region of interest" description="Disordered" evidence="4">
    <location>
        <begin position="1"/>
        <end position="30"/>
    </location>
</feature>
<sequence>MDPPVVELTDIHQSNDGGKVKKSRKRPKSGSCIPCAKRRQKCDRTQPCSSCVSRETPHLCKWEMVPDGIGPARIAQARVDSDLNENQEMLKRLSKRIKSLESRVVASGPGSGTTQRTPTSLESGSFVRTSPSANTGGFTAGYFDHVVSTPMSGTIMLQEIVPSAPQDESYSRVAAFSLVHRGEFLGRGNILSALHSIRSLSPLRLPHAKTTSPTNISVTYPVKFAQSLIPSPEVQHLIQYLPCVTSGNLMIDAFLKEVNWRYGIPEKWFSNTCNQMWNHLQTPLQGHQLNLYWLCLFFSVLACTPPLGESSILTTKPPNTHDRCTYFICASTARRLAEGAYLDQPLGPSSSNVATSSPTDGSVLACLAIPLLCDFLAERGKLSEAWKLVGSGIRSAQAIGLHRDPGDQRWQEMSEGEKDLRRRAWWGLYIWDRLYSYVLGRPQMIHGDISNVIKPANDDGKGRKNSFSLSRMVMIQLADLVSEILDKCTGVEGPTWTFLTEMDQKLQTWELSMPAEFRPGATQEQDIILFAGLSPSEIQNFTRQRYMITTWYRLTRLKLYTLALKGHTLSGPTRGATSEIVHSTAEKCSRCALELIKFQCDTFERMRRINYGERCLGGNWYFEGCLSLFEATVALCMVLTKFSAVFFVLPGTNLADEAKTGLKLEYEDMSKVIARVVGVFSEVVKSERESLGDVVNDYKRAELAARGLDAVQVLLKEHWWKLDPRVSMGRTVSTGTGLATDRLGSQVSMSPTSSGSAPSSQRQGSSPATGTLGAGNPFGGPGFVGSTMGSMHLMQQQVQSATTVTGQAPLRSPGQTYPGLMSTAGAQGMQPAPAIQQRQAQYQTYSSAYGNVPMYPMTTYGSAGSTSYAHQAGPSATPVSTGFDVQLSQGAMVEDPISVGAGSSTAGFSQNQPQFPPQSPHIQQNPTSPATDGPRNYALQNPFIPFSNQNQQYQQIPQRLPPPPQLSLFTSNPNQPSALVANSAAAAAYAYTPTSNMNAGQALTPPAPGVPPPSQGMRMIHYVAPKSGNASTTANVTATSPSTRFMDMGQSMEVVEPPGRQNSTIMLSEYVDTTPTQGIGTGSGPGTFYNQ</sequence>
<dbReference type="GO" id="GO:0006351">
    <property type="term" value="P:DNA-templated transcription"/>
    <property type="evidence" value="ECO:0007669"/>
    <property type="project" value="InterPro"/>
</dbReference>
<feature type="region of interest" description="Disordered" evidence="4">
    <location>
        <begin position="102"/>
        <end position="128"/>
    </location>
</feature>
<dbReference type="Proteomes" id="UP000807342">
    <property type="component" value="Unassembled WGS sequence"/>
</dbReference>
<evidence type="ECO:0000259" key="5">
    <source>
        <dbReference type="PROSITE" id="PS50048"/>
    </source>
</evidence>
<dbReference type="SUPFAM" id="SSF57701">
    <property type="entry name" value="Zn2/Cys6 DNA-binding domain"/>
    <property type="match status" value="1"/>
</dbReference>
<dbReference type="InterPro" id="IPR050613">
    <property type="entry name" value="Sec_Metabolite_Reg"/>
</dbReference>
<dbReference type="OrthoDB" id="3364175at2759"/>
<keyword evidence="2" id="KW-0479">Metal-binding</keyword>
<dbReference type="GO" id="GO:0008270">
    <property type="term" value="F:zinc ion binding"/>
    <property type="evidence" value="ECO:0007669"/>
    <property type="project" value="InterPro"/>
</dbReference>
<dbReference type="GO" id="GO:0003677">
    <property type="term" value="F:DNA binding"/>
    <property type="evidence" value="ECO:0007669"/>
    <property type="project" value="InterPro"/>
</dbReference>
<dbReference type="GO" id="GO:0005634">
    <property type="term" value="C:nucleus"/>
    <property type="evidence" value="ECO:0007669"/>
    <property type="project" value="UniProtKB-SubCell"/>
</dbReference>
<dbReference type="AlphaFoldDB" id="A0A9P5XNE0"/>
<dbReference type="EMBL" id="MU151057">
    <property type="protein sequence ID" value="KAF9453960.1"/>
    <property type="molecule type" value="Genomic_DNA"/>
</dbReference>
<gene>
    <name evidence="6" type="ORF">P691DRAFT_718360</name>
</gene>
<evidence type="ECO:0000313" key="7">
    <source>
        <dbReference type="Proteomes" id="UP000807342"/>
    </source>
</evidence>